<keyword evidence="3" id="KW-1185">Reference proteome</keyword>
<dbReference type="AlphaFoldDB" id="A0A1V9EWC6"/>
<organism evidence="2 3">
    <name type="scientific">Niastella yeongjuensis</name>
    <dbReference type="NCBI Taxonomy" id="354355"/>
    <lineage>
        <taxon>Bacteria</taxon>
        <taxon>Pseudomonadati</taxon>
        <taxon>Bacteroidota</taxon>
        <taxon>Chitinophagia</taxon>
        <taxon>Chitinophagales</taxon>
        <taxon>Chitinophagaceae</taxon>
        <taxon>Niastella</taxon>
    </lineage>
</organism>
<reference evidence="3" key="1">
    <citation type="submission" date="2016-04" db="EMBL/GenBank/DDBJ databases">
        <authorList>
            <person name="Chen L."/>
            <person name="Zhuang W."/>
            <person name="Wang G."/>
        </authorList>
    </citation>
    <scope>NUCLEOTIDE SEQUENCE [LARGE SCALE GENOMIC DNA]</scope>
    <source>
        <strain evidence="3">17621</strain>
    </source>
</reference>
<accession>A0A1V9EWC6</accession>
<feature type="compositionally biased region" description="Basic and acidic residues" evidence="1">
    <location>
        <begin position="76"/>
        <end position="100"/>
    </location>
</feature>
<name>A0A1V9EWC6_9BACT</name>
<feature type="region of interest" description="Disordered" evidence="1">
    <location>
        <begin position="76"/>
        <end position="113"/>
    </location>
</feature>
<dbReference type="Proteomes" id="UP000192610">
    <property type="component" value="Unassembled WGS sequence"/>
</dbReference>
<proteinExistence type="predicted"/>
<sequence>MGWGRKEERKIRNQRGVSNLQLNQTEVSHTIQILSGVPTLKIRQQNKNTRAGGETSQVKFTARKGMKKVLQERGNRLLHKEYDHTLDKSEPQKCRRKPEMVSHSPGRNMDTQP</sequence>
<evidence type="ECO:0000313" key="3">
    <source>
        <dbReference type="Proteomes" id="UP000192610"/>
    </source>
</evidence>
<evidence type="ECO:0000256" key="1">
    <source>
        <dbReference type="SAM" id="MobiDB-lite"/>
    </source>
</evidence>
<dbReference type="EMBL" id="LVXG01000012">
    <property type="protein sequence ID" value="OQP50449.1"/>
    <property type="molecule type" value="Genomic_DNA"/>
</dbReference>
<comment type="caution">
    <text evidence="2">The sequence shown here is derived from an EMBL/GenBank/DDBJ whole genome shotgun (WGS) entry which is preliminary data.</text>
</comment>
<protein>
    <submittedName>
        <fullName evidence="2">Uncharacterized protein</fullName>
    </submittedName>
</protein>
<gene>
    <name evidence="2" type="ORF">A4H97_00995</name>
</gene>
<evidence type="ECO:0000313" key="2">
    <source>
        <dbReference type="EMBL" id="OQP50449.1"/>
    </source>
</evidence>